<organism evidence="3">
    <name type="scientific">marine metagenome</name>
    <dbReference type="NCBI Taxonomy" id="408172"/>
    <lineage>
        <taxon>unclassified sequences</taxon>
        <taxon>metagenomes</taxon>
        <taxon>ecological metagenomes</taxon>
    </lineage>
</organism>
<reference evidence="3" key="1">
    <citation type="submission" date="2018-05" db="EMBL/GenBank/DDBJ databases">
        <authorList>
            <person name="Lanie J.A."/>
            <person name="Ng W.-L."/>
            <person name="Kazmierczak K.M."/>
            <person name="Andrzejewski T.M."/>
            <person name="Davidsen T.M."/>
            <person name="Wayne K.J."/>
            <person name="Tettelin H."/>
            <person name="Glass J.I."/>
            <person name="Rusch D."/>
            <person name="Podicherti R."/>
            <person name="Tsui H.-C.T."/>
            <person name="Winkler M.E."/>
        </authorList>
    </citation>
    <scope>NUCLEOTIDE SEQUENCE</scope>
</reference>
<gene>
    <name evidence="3" type="ORF">METZ01_LOCUS142879</name>
</gene>
<evidence type="ECO:0008006" key="4">
    <source>
        <dbReference type="Google" id="ProtNLM"/>
    </source>
</evidence>
<dbReference type="PROSITE" id="PS51192">
    <property type="entry name" value="HELICASE_ATP_BIND_1"/>
    <property type="match status" value="1"/>
</dbReference>
<feature type="domain" description="Helicase ATP-binding" evidence="1">
    <location>
        <begin position="151"/>
        <end position="320"/>
    </location>
</feature>
<proteinExistence type="predicted"/>
<protein>
    <recommendedName>
        <fullName evidence="4">Helicase ATP-binding domain-containing protein</fullName>
    </recommendedName>
</protein>
<dbReference type="GO" id="GO:0005829">
    <property type="term" value="C:cytosol"/>
    <property type="evidence" value="ECO:0007669"/>
    <property type="project" value="TreeGrafter"/>
</dbReference>
<dbReference type="InterPro" id="IPR006935">
    <property type="entry name" value="Helicase/UvrB_N"/>
</dbReference>
<dbReference type="SMART" id="SM00487">
    <property type="entry name" value="DEXDc"/>
    <property type="match status" value="1"/>
</dbReference>
<dbReference type="Gene3D" id="3.40.50.300">
    <property type="entry name" value="P-loop containing nucleotide triphosphate hydrolases"/>
    <property type="match status" value="2"/>
</dbReference>
<dbReference type="Pfam" id="PF00271">
    <property type="entry name" value="Helicase_C"/>
    <property type="match status" value="1"/>
</dbReference>
<dbReference type="SUPFAM" id="SSF52540">
    <property type="entry name" value="P-loop containing nucleoside triphosphate hydrolases"/>
    <property type="match status" value="1"/>
</dbReference>
<dbReference type="GO" id="GO:0016787">
    <property type="term" value="F:hydrolase activity"/>
    <property type="evidence" value="ECO:0007669"/>
    <property type="project" value="InterPro"/>
</dbReference>
<evidence type="ECO:0000259" key="2">
    <source>
        <dbReference type="PROSITE" id="PS51194"/>
    </source>
</evidence>
<dbReference type="InterPro" id="IPR014001">
    <property type="entry name" value="Helicase_ATP-bd"/>
</dbReference>
<dbReference type="GO" id="GO:0005524">
    <property type="term" value="F:ATP binding"/>
    <property type="evidence" value="ECO:0007669"/>
    <property type="project" value="InterPro"/>
</dbReference>
<feature type="non-terminal residue" evidence="3">
    <location>
        <position position="506"/>
    </location>
</feature>
<dbReference type="AlphaFoldDB" id="A0A381ZL89"/>
<dbReference type="SMART" id="SM00490">
    <property type="entry name" value="HELICc"/>
    <property type="match status" value="1"/>
</dbReference>
<dbReference type="EMBL" id="UINC01021768">
    <property type="protein sequence ID" value="SVA90025.1"/>
    <property type="molecule type" value="Genomic_DNA"/>
</dbReference>
<sequence>MVTLETALANVGGRGMSQLLDPAVMSLAEITSAGEFGAQDKIDLVIKLNGRVGLLRDNESRRIITDSLKEAQAMSLCNALGKDAGYAWDSLRDMRIRKNSRTEMDMFEWFEISHDEIPKDIEVEVPPTLVEIEAGHGLFRHQRDAIHDVRRYLDSKLPRAFLHMPTGSGKTRTAMNHICRILNEGEPRLIVWFAFNGELCEQAAGEFQKAWSFHGNREVDLQRMWGPHDVGDVTNDGILFVGLDKLWARVKRENTWLRNLADRVHLLIFDEAHQSTAETYQLMVETLLLNDECRLLGLSATPGRTYNDPAKDAELSDLYYRQKVSLHVEGYDSPLDHLVEEGYLSRPSFHEMTPPNENLTDDDLERVSNLDDYDDKLLLKLSEDEWRNLLILDKLDDLIMRGHKRILVFCLSVKHSNMLAIFMNMKSNYRCASITSDTPPDKRAYWIESFVDDENDQPCVLFNYGVLTTGFDAPKTSAAIIARPTKSLLLYSQMVGRVIRGDRVDG</sequence>
<feature type="domain" description="Helicase C-terminal" evidence="2">
    <location>
        <begin position="394"/>
        <end position="506"/>
    </location>
</feature>
<dbReference type="GO" id="GO:0003677">
    <property type="term" value="F:DNA binding"/>
    <property type="evidence" value="ECO:0007669"/>
    <property type="project" value="InterPro"/>
</dbReference>
<name>A0A381ZL89_9ZZZZ</name>
<evidence type="ECO:0000313" key="3">
    <source>
        <dbReference type="EMBL" id="SVA90025.1"/>
    </source>
</evidence>
<dbReference type="InterPro" id="IPR027417">
    <property type="entry name" value="P-loop_NTPase"/>
</dbReference>
<dbReference type="InterPro" id="IPR001650">
    <property type="entry name" value="Helicase_C-like"/>
</dbReference>
<evidence type="ECO:0000259" key="1">
    <source>
        <dbReference type="PROSITE" id="PS51192"/>
    </source>
</evidence>
<accession>A0A381ZL89</accession>
<dbReference type="Pfam" id="PF04851">
    <property type="entry name" value="ResIII"/>
    <property type="match status" value="1"/>
</dbReference>
<dbReference type="PANTHER" id="PTHR47396">
    <property type="entry name" value="TYPE I RESTRICTION ENZYME ECOKI R PROTEIN"/>
    <property type="match status" value="1"/>
</dbReference>
<dbReference type="PROSITE" id="PS51194">
    <property type="entry name" value="HELICASE_CTER"/>
    <property type="match status" value="1"/>
</dbReference>
<dbReference type="InterPro" id="IPR050742">
    <property type="entry name" value="Helicase_Restrict-Modif_Enz"/>
</dbReference>
<dbReference type="PANTHER" id="PTHR47396:SF1">
    <property type="entry name" value="ATP-DEPENDENT HELICASE IRC3-RELATED"/>
    <property type="match status" value="1"/>
</dbReference>